<dbReference type="Gene3D" id="3.20.20.10">
    <property type="entry name" value="Alanine racemase"/>
    <property type="match status" value="1"/>
</dbReference>
<dbReference type="InterPro" id="IPR001608">
    <property type="entry name" value="Ala_racemase_N"/>
</dbReference>
<dbReference type="Gene3D" id="2.40.37.10">
    <property type="entry name" value="Lyase, Ornithine Decarboxylase, Chain A, domain 1"/>
    <property type="match status" value="1"/>
</dbReference>
<feature type="domain" description="Alanine racemase C-terminal" evidence="7">
    <location>
        <begin position="251"/>
        <end position="379"/>
    </location>
</feature>
<dbReference type="SUPFAM" id="SSF50621">
    <property type="entry name" value="Alanine racemase C-terminal domain-like"/>
    <property type="match status" value="1"/>
</dbReference>
<comment type="function">
    <text evidence="4">Catalyzes the interconversion of L-alanine and D-alanine. May also act on other amino acids.</text>
</comment>
<keyword evidence="2 4" id="KW-0663">Pyridoxal phosphate</keyword>
<accession>A0A0G0GJ26</accession>
<reference evidence="8 9" key="1">
    <citation type="journal article" date="2015" name="Nature">
        <title>rRNA introns, odd ribosomes, and small enigmatic genomes across a large radiation of phyla.</title>
        <authorList>
            <person name="Brown C.T."/>
            <person name="Hug L.A."/>
            <person name="Thomas B.C."/>
            <person name="Sharon I."/>
            <person name="Castelle C.J."/>
            <person name="Singh A."/>
            <person name="Wilkins M.J."/>
            <person name="Williams K.H."/>
            <person name="Banfield J.F."/>
        </authorList>
    </citation>
    <scope>NUCLEOTIDE SEQUENCE [LARGE SCALE GENOMIC DNA]</scope>
</reference>
<dbReference type="EMBL" id="LBTA01000052">
    <property type="protein sequence ID" value="KKQ30002.1"/>
    <property type="molecule type" value="Genomic_DNA"/>
</dbReference>
<name>A0A0G0GJ26_9BACT</name>
<dbReference type="GO" id="GO:0005829">
    <property type="term" value="C:cytosol"/>
    <property type="evidence" value="ECO:0007669"/>
    <property type="project" value="TreeGrafter"/>
</dbReference>
<sequence>MLKKNLFLSHIEISKKNLIHNIKQFRNLAKKGTKISIAIKGNAYGHGQNEIAKILEPYADYFQVNSVGELELLRKISKKKTLILGYIKSSDLLSAIKLGSIIAVFSVEQLDEINKISKKIKKMQEIYVPIDAYLGREGFLTSELPKFLKKIKKYEYVKLSGIYAHFANIEDTRDFSHAQKQIKEYVKALELAHKFGFKNLDTHISATSGLLVYEKNLGIYSIIRLGIGVYGMWPSEDIKKMYKNKIELRSVLSWKTKVAQVKVLSKGSTVGYGLTYVTKKKTKIAVIPQGYADGLDRGLSNNGEILIGGTRCKIIGRVSMNMFVADVDHLSNVKAEDEVVIIGAQNGEQITVEEIAKKLNTINYEITTRISSLLPRIII</sequence>
<protein>
    <recommendedName>
        <fullName evidence="4">Alanine racemase</fullName>
        <ecNumber evidence="4">5.1.1.1</ecNumber>
    </recommendedName>
</protein>
<dbReference type="PROSITE" id="PS00395">
    <property type="entry name" value="ALANINE_RACEMASE"/>
    <property type="match status" value="1"/>
</dbReference>
<evidence type="ECO:0000313" key="9">
    <source>
        <dbReference type="Proteomes" id="UP000034701"/>
    </source>
</evidence>
<proteinExistence type="inferred from homology"/>
<dbReference type="PANTHER" id="PTHR30511">
    <property type="entry name" value="ALANINE RACEMASE"/>
    <property type="match status" value="1"/>
</dbReference>
<evidence type="ECO:0000256" key="1">
    <source>
        <dbReference type="ARBA" id="ARBA00001933"/>
    </source>
</evidence>
<dbReference type="GO" id="GO:0030170">
    <property type="term" value="F:pyridoxal phosphate binding"/>
    <property type="evidence" value="ECO:0007669"/>
    <property type="project" value="UniProtKB-UniRule"/>
</dbReference>
<evidence type="ECO:0000256" key="3">
    <source>
        <dbReference type="ARBA" id="ARBA00023235"/>
    </source>
</evidence>
<keyword evidence="3 4" id="KW-0413">Isomerase</keyword>
<dbReference type="NCBIfam" id="TIGR00492">
    <property type="entry name" value="alr"/>
    <property type="match status" value="1"/>
</dbReference>
<feature type="active site" description="Proton acceptor; specific for D-alanine" evidence="4">
    <location>
        <position position="40"/>
    </location>
</feature>
<evidence type="ECO:0000256" key="5">
    <source>
        <dbReference type="PIRSR" id="PIRSR600821-50"/>
    </source>
</evidence>
<comment type="catalytic activity">
    <reaction evidence="4">
        <text>L-alanine = D-alanine</text>
        <dbReference type="Rhea" id="RHEA:20249"/>
        <dbReference type="ChEBI" id="CHEBI:57416"/>
        <dbReference type="ChEBI" id="CHEBI:57972"/>
        <dbReference type="EC" id="5.1.1.1"/>
    </reaction>
</comment>
<dbReference type="HAMAP" id="MF_01201">
    <property type="entry name" value="Ala_racemase"/>
    <property type="match status" value="1"/>
</dbReference>
<dbReference type="InterPro" id="IPR020622">
    <property type="entry name" value="Ala_racemase_pyridoxalP-BS"/>
</dbReference>
<dbReference type="EC" id="5.1.1.1" evidence="4"/>
<dbReference type="InterPro" id="IPR029066">
    <property type="entry name" value="PLP-binding_barrel"/>
</dbReference>
<gene>
    <name evidence="8" type="ORF">US45_C0052G0006</name>
</gene>
<evidence type="ECO:0000256" key="4">
    <source>
        <dbReference type="HAMAP-Rule" id="MF_01201"/>
    </source>
</evidence>
<dbReference type="GO" id="GO:0008784">
    <property type="term" value="F:alanine racemase activity"/>
    <property type="evidence" value="ECO:0007669"/>
    <property type="project" value="UniProtKB-UniRule"/>
</dbReference>
<feature type="active site" description="Proton acceptor; specific for L-alanine" evidence="4">
    <location>
        <position position="272"/>
    </location>
</feature>
<evidence type="ECO:0000313" key="8">
    <source>
        <dbReference type="EMBL" id="KKQ30002.1"/>
    </source>
</evidence>
<feature type="binding site" evidence="4 6">
    <location>
        <position position="320"/>
    </location>
    <ligand>
        <name>substrate</name>
    </ligand>
</feature>
<organism evidence="8 9">
    <name type="scientific">Candidatus Nomurabacteria bacterium GW2011_GWA1_37_20</name>
    <dbReference type="NCBI Taxonomy" id="1618729"/>
    <lineage>
        <taxon>Bacteria</taxon>
        <taxon>Candidatus Nomuraibacteriota</taxon>
    </lineage>
</organism>
<comment type="pathway">
    <text evidence="4">Amino-acid biosynthesis; D-alanine biosynthesis; D-alanine from L-alanine: step 1/1.</text>
</comment>
<dbReference type="CDD" id="cd00430">
    <property type="entry name" value="PLPDE_III_AR"/>
    <property type="match status" value="1"/>
</dbReference>
<dbReference type="SMART" id="SM01005">
    <property type="entry name" value="Ala_racemase_C"/>
    <property type="match status" value="1"/>
</dbReference>
<evidence type="ECO:0000256" key="6">
    <source>
        <dbReference type="PIRSR" id="PIRSR600821-52"/>
    </source>
</evidence>
<dbReference type="AlphaFoldDB" id="A0A0G0GJ26"/>
<comment type="caution">
    <text evidence="8">The sequence shown here is derived from an EMBL/GenBank/DDBJ whole genome shotgun (WGS) entry which is preliminary data.</text>
</comment>
<comment type="cofactor">
    <cofactor evidence="1 4 5">
        <name>pyridoxal 5'-phosphate</name>
        <dbReference type="ChEBI" id="CHEBI:597326"/>
    </cofactor>
</comment>
<dbReference type="Proteomes" id="UP000034701">
    <property type="component" value="Unassembled WGS sequence"/>
</dbReference>
<dbReference type="UniPathway" id="UPA00042">
    <property type="reaction ID" value="UER00497"/>
</dbReference>
<feature type="binding site" evidence="4 6">
    <location>
        <position position="136"/>
    </location>
    <ligand>
        <name>substrate</name>
    </ligand>
</feature>
<evidence type="ECO:0000256" key="2">
    <source>
        <dbReference type="ARBA" id="ARBA00022898"/>
    </source>
</evidence>
<dbReference type="Pfam" id="PF01168">
    <property type="entry name" value="Ala_racemase_N"/>
    <property type="match status" value="1"/>
</dbReference>
<dbReference type="InterPro" id="IPR011079">
    <property type="entry name" value="Ala_racemase_C"/>
</dbReference>
<dbReference type="SUPFAM" id="SSF51419">
    <property type="entry name" value="PLP-binding barrel"/>
    <property type="match status" value="1"/>
</dbReference>
<dbReference type="PRINTS" id="PR00992">
    <property type="entry name" value="ALARACEMASE"/>
</dbReference>
<feature type="modified residue" description="N6-(pyridoxal phosphate)lysine" evidence="4 5">
    <location>
        <position position="40"/>
    </location>
</feature>
<dbReference type="PANTHER" id="PTHR30511:SF0">
    <property type="entry name" value="ALANINE RACEMASE, CATABOLIC-RELATED"/>
    <property type="match status" value="1"/>
</dbReference>
<evidence type="ECO:0000259" key="7">
    <source>
        <dbReference type="SMART" id="SM01005"/>
    </source>
</evidence>
<dbReference type="Pfam" id="PF00842">
    <property type="entry name" value="Ala_racemase_C"/>
    <property type="match status" value="1"/>
</dbReference>
<comment type="similarity">
    <text evidence="4">Belongs to the alanine racemase family.</text>
</comment>
<dbReference type="GO" id="GO:0030632">
    <property type="term" value="P:D-alanine biosynthetic process"/>
    <property type="evidence" value="ECO:0007669"/>
    <property type="project" value="UniProtKB-UniRule"/>
</dbReference>
<dbReference type="InterPro" id="IPR009006">
    <property type="entry name" value="Ala_racemase/Decarboxylase_C"/>
</dbReference>
<dbReference type="InterPro" id="IPR000821">
    <property type="entry name" value="Ala_racemase"/>
</dbReference>